<dbReference type="PRINTS" id="PR00036">
    <property type="entry name" value="HTHLACI"/>
</dbReference>
<dbReference type="SUPFAM" id="SSF53822">
    <property type="entry name" value="Periplasmic binding protein-like I"/>
    <property type="match status" value="1"/>
</dbReference>
<proteinExistence type="predicted"/>
<dbReference type="Pfam" id="PF00356">
    <property type="entry name" value="LacI"/>
    <property type="match status" value="1"/>
</dbReference>
<dbReference type="OrthoDB" id="9784962at2"/>
<dbReference type="InterPro" id="IPR000843">
    <property type="entry name" value="HTH_LacI"/>
</dbReference>
<evidence type="ECO:0000313" key="6">
    <source>
        <dbReference type="Proteomes" id="UP000036045"/>
    </source>
</evidence>
<accession>A0A0J1IM49</accession>
<dbReference type="PROSITE" id="PS00356">
    <property type="entry name" value="HTH_LACI_1"/>
    <property type="match status" value="1"/>
</dbReference>
<dbReference type="RefSeq" id="WP_047941592.1">
    <property type="nucleotide sequence ID" value="NZ_LDPH01000006.1"/>
</dbReference>
<dbReference type="EMBL" id="LDPH01000006">
    <property type="protein sequence ID" value="KLV27051.1"/>
    <property type="molecule type" value="Genomic_DNA"/>
</dbReference>
<dbReference type="AlphaFoldDB" id="A0A0J1IM49"/>
<dbReference type="GO" id="GO:0003700">
    <property type="term" value="F:DNA-binding transcription factor activity"/>
    <property type="evidence" value="ECO:0007669"/>
    <property type="project" value="TreeGrafter"/>
</dbReference>
<evidence type="ECO:0000256" key="3">
    <source>
        <dbReference type="ARBA" id="ARBA00023163"/>
    </source>
</evidence>
<dbReference type="InterPro" id="IPR028082">
    <property type="entry name" value="Peripla_BP_I"/>
</dbReference>
<keyword evidence="2" id="KW-0238">DNA-binding</keyword>
<keyword evidence="1" id="KW-0805">Transcription regulation</keyword>
<dbReference type="Gene3D" id="1.10.260.40">
    <property type="entry name" value="lambda repressor-like DNA-binding domains"/>
    <property type="match status" value="1"/>
</dbReference>
<dbReference type="CDD" id="cd19975">
    <property type="entry name" value="PBP1_CcpA-like"/>
    <property type="match status" value="1"/>
</dbReference>
<dbReference type="SMART" id="SM00354">
    <property type="entry name" value="HTH_LACI"/>
    <property type="match status" value="1"/>
</dbReference>
<dbReference type="InterPro" id="IPR001761">
    <property type="entry name" value="Peripla_BP/Lac1_sug-bd_dom"/>
</dbReference>
<keyword evidence="3" id="KW-0804">Transcription</keyword>
<gene>
    <name evidence="5" type="ORF">ABW02_08800</name>
</gene>
<protein>
    <submittedName>
        <fullName evidence="5">LacI family transcriptional regulator</fullName>
    </submittedName>
</protein>
<reference evidence="5 6" key="1">
    <citation type="submission" date="2015-05" db="EMBL/GenBank/DDBJ databases">
        <title>Whole genome sequence and identification of bacterial endophytes from Costus igneus.</title>
        <authorList>
            <person name="Lee Y.P."/>
            <person name="Gan H.M."/>
            <person name="Eng W."/>
            <person name="Wheatley M.S."/>
            <person name="Caraballo A."/>
            <person name="Polter S."/>
            <person name="Savka M.A."/>
            <person name="Hudson A.O."/>
        </authorList>
    </citation>
    <scope>NUCLEOTIDE SEQUENCE [LARGE SCALE GENOMIC DNA]</scope>
    <source>
        <strain evidence="5 6">RIT379</strain>
    </source>
</reference>
<dbReference type="Proteomes" id="UP000036045">
    <property type="component" value="Unassembled WGS sequence"/>
</dbReference>
<keyword evidence="6" id="KW-1185">Reference proteome</keyword>
<evidence type="ECO:0000256" key="1">
    <source>
        <dbReference type="ARBA" id="ARBA00023015"/>
    </source>
</evidence>
<dbReference type="PROSITE" id="PS50932">
    <property type="entry name" value="HTH_LACI_2"/>
    <property type="match status" value="1"/>
</dbReference>
<dbReference type="Pfam" id="PF00532">
    <property type="entry name" value="Peripla_BP_1"/>
    <property type="match status" value="1"/>
</dbReference>
<evidence type="ECO:0000259" key="4">
    <source>
        <dbReference type="PROSITE" id="PS50932"/>
    </source>
</evidence>
<comment type="caution">
    <text evidence="5">The sequence shown here is derived from an EMBL/GenBank/DDBJ whole genome shotgun (WGS) entry which is preliminary data.</text>
</comment>
<dbReference type="Gene3D" id="3.40.50.2300">
    <property type="match status" value="2"/>
</dbReference>
<sequence>MTITIKDIANAAKVSTATVSRVLNGAGGYNEETKKKILQIAEELGYRRNEMARSLVKKSSNLIGIIMPSVSTIFYADIVNGIEKVAQKQGFSVILSHAGVKGNRLIHCLKMLEERKVDGLVIVSIPLMEDQIQAIESLSIPYVLLSTDTPNKQIPLIKVDDYEAAYAATKYLINHGHRKIGLAGVDYSDRVAGTPRIEGYKKALKDHGLSFSANDIKAGDYSFTAGKEALYAFRTEKSGITAVFCVSDEVALGIISAAYELGIKIPEDLSVIGYDNTRVAEMAVPPLTAIEQPFRLMGEKGCFKIIEAIQQKAAVKTEMLPFNIVERASVKHWKH</sequence>
<dbReference type="PATRIC" id="fig|1397.4.peg.4940"/>
<dbReference type="GO" id="GO:0000976">
    <property type="term" value="F:transcription cis-regulatory region binding"/>
    <property type="evidence" value="ECO:0007669"/>
    <property type="project" value="TreeGrafter"/>
</dbReference>
<dbReference type="PANTHER" id="PTHR30146">
    <property type="entry name" value="LACI-RELATED TRANSCRIPTIONAL REPRESSOR"/>
    <property type="match status" value="1"/>
</dbReference>
<dbReference type="PANTHER" id="PTHR30146:SF109">
    <property type="entry name" value="HTH-TYPE TRANSCRIPTIONAL REGULATOR GALS"/>
    <property type="match status" value="1"/>
</dbReference>
<dbReference type="InterPro" id="IPR010982">
    <property type="entry name" value="Lambda_DNA-bd_dom_sf"/>
</dbReference>
<evidence type="ECO:0000313" key="5">
    <source>
        <dbReference type="EMBL" id="KLV27051.1"/>
    </source>
</evidence>
<organism evidence="5 6">
    <name type="scientific">Niallia circulans</name>
    <name type="common">Bacillus circulans</name>
    <dbReference type="NCBI Taxonomy" id="1397"/>
    <lineage>
        <taxon>Bacteria</taxon>
        <taxon>Bacillati</taxon>
        <taxon>Bacillota</taxon>
        <taxon>Bacilli</taxon>
        <taxon>Bacillales</taxon>
        <taxon>Bacillaceae</taxon>
        <taxon>Niallia</taxon>
    </lineage>
</organism>
<feature type="domain" description="HTH lacI-type" evidence="4">
    <location>
        <begin position="3"/>
        <end position="57"/>
    </location>
</feature>
<dbReference type="CDD" id="cd01392">
    <property type="entry name" value="HTH_LacI"/>
    <property type="match status" value="1"/>
</dbReference>
<name>A0A0J1IM49_NIACI</name>
<dbReference type="SUPFAM" id="SSF47413">
    <property type="entry name" value="lambda repressor-like DNA-binding domains"/>
    <property type="match status" value="1"/>
</dbReference>
<evidence type="ECO:0000256" key="2">
    <source>
        <dbReference type="ARBA" id="ARBA00023125"/>
    </source>
</evidence>